<evidence type="ECO:0000313" key="8">
    <source>
        <dbReference type="Proteomes" id="UP001239994"/>
    </source>
</evidence>
<evidence type="ECO:0000259" key="6">
    <source>
        <dbReference type="PROSITE" id="PS50023"/>
    </source>
</evidence>
<dbReference type="Proteomes" id="UP001239994">
    <property type="component" value="Unassembled WGS sequence"/>
</dbReference>
<protein>
    <recommendedName>
        <fullName evidence="6">LIM zinc-binding domain-containing protein</fullName>
    </recommendedName>
</protein>
<dbReference type="Gene3D" id="2.10.110.10">
    <property type="entry name" value="Cysteine Rich Protein"/>
    <property type="match status" value="2"/>
</dbReference>
<keyword evidence="8" id="KW-1185">Reference proteome</keyword>
<feature type="domain" description="LIM zinc-binding" evidence="6">
    <location>
        <begin position="88"/>
        <end position="150"/>
    </location>
</feature>
<keyword evidence="4 5" id="KW-0440">LIM domain</keyword>
<dbReference type="PROSITE" id="PS50023">
    <property type="entry name" value="LIM_DOMAIN_2"/>
    <property type="match status" value="2"/>
</dbReference>
<keyword evidence="1 5" id="KW-0479">Metal-binding</keyword>
<evidence type="ECO:0000256" key="4">
    <source>
        <dbReference type="ARBA" id="ARBA00023038"/>
    </source>
</evidence>
<evidence type="ECO:0000256" key="3">
    <source>
        <dbReference type="ARBA" id="ARBA00022833"/>
    </source>
</evidence>
<dbReference type="PANTHER" id="PTHR45787">
    <property type="entry name" value="LD11652P"/>
    <property type="match status" value="1"/>
</dbReference>
<dbReference type="GO" id="GO:0046872">
    <property type="term" value="F:metal ion binding"/>
    <property type="evidence" value="ECO:0007669"/>
    <property type="project" value="UniProtKB-KW"/>
</dbReference>
<feature type="non-terminal residue" evidence="7">
    <location>
        <position position="1"/>
    </location>
</feature>
<dbReference type="Pfam" id="PF00412">
    <property type="entry name" value="LIM"/>
    <property type="match status" value="2"/>
</dbReference>
<evidence type="ECO:0000256" key="1">
    <source>
        <dbReference type="ARBA" id="ARBA00022723"/>
    </source>
</evidence>
<sequence length="173" mass="19336">VLSRVLWLTIRSTSHIRVRAISLKRCVGCGHEISDQILLFVLDGYWHISCLKCSCCRAQLAEIGTSCFSKSGMVLCRKDYIRLFGNSGVCRACSNSIPAGEMVMKTPDHVYHVKCFACSICHRQLMPGDWFHCENGRLFCDHDRPIASESLTNGTFSSPQDNNVTVSNVQIDC</sequence>
<dbReference type="InterPro" id="IPR050945">
    <property type="entry name" value="LMO_RBTN_TF"/>
</dbReference>
<name>A0AAD9DMY2_9TELE</name>
<dbReference type="AlphaFoldDB" id="A0AAD9DMY2"/>
<accession>A0AAD9DMY2</accession>
<reference evidence="7" key="1">
    <citation type="submission" date="2023-03" db="EMBL/GenBank/DDBJ databases">
        <title>Electrophorus voltai genome.</title>
        <authorList>
            <person name="Bian C."/>
        </authorList>
    </citation>
    <scope>NUCLEOTIDE SEQUENCE</scope>
    <source>
        <strain evidence="7">CB-2022</strain>
        <tissue evidence="7">Muscle</tissue>
    </source>
</reference>
<comment type="caution">
    <text evidence="7">The sequence shown here is derived from an EMBL/GenBank/DDBJ whole genome shotgun (WGS) entry which is preliminary data.</text>
</comment>
<dbReference type="PROSITE" id="PS00478">
    <property type="entry name" value="LIM_DOMAIN_1"/>
    <property type="match status" value="1"/>
</dbReference>
<dbReference type="EMBL" id="JAROKS010000025">
    <property type="protein sequence ID" value="KAK1786274.1"/>
    <property type="molecule type" value="Genomic_DNA"/>
</dbReference>
<proteinExistence type="predicted"/>
<dbReference type="InterPro" id="IPR001781">
    <property type="entry name" value="Znf_LIM"/>
</dbReference>
<organism evidence="7 8">
    <name type="scientific">Electrophorus voltai</name>
    <dbReference type="NCBI Taxonomy" id="2609070"/>
    <lineage>
        <taxon>Eukaryota</taxon>
        <taxon>Metazoa</taxon>
        <taxon>Chordata</taxon>
        <taxon>Craniata</taxon>
        <taxon>Vertebrata</taxon>
        <taxon>Euteleostomi</taxon>
        <taxon>Actinopterygii</taxon>
        <taxon>Neopterygii</taxon>
        <taxon>Teleostei</taxon>
        <taxon>Ostariophysi</taxon>
        <taxon>Gymnotiformes</taxon>
        <taxon>Gymnotoidei</taxon>
        <taxon>Gymnotidae</taxon>
        <taxon>Electrophorus</taxon>
    </lineage>
</organism>
<feature type="domain" description="LIM zinc-binding" evidence="6">
    <location>
        <begin position="24"/>
        <end position="86"/>
    </location>
</feature>
<dbReference type="SMART" id="SM00132">
    <property type="entry name" value="LIM"/>
    <property type="match status" value="2"/>
</dbReference>
<keyword evidence="2" id="KW-0677">Repeat</keyword>
<dbReference type="PANTHER" id="PTHR45787:SF5">
    <property type="entry name" value="LIM DOMAIN TRANSCRIPTION FACTOR LMO4"/>
    <property type="match status" value="1"/>
</dbReference>
<dbReference type="SUPFAM" id="SSF57716">
    <property type="entry name" value="Glucocorticoid receptor-like (DNA-binding domain)"/>
    <property type="match status" value="4"/>
</dbReference>
<evidence type="ECO:0000256" key="5">
    <source>
        <dbReference type="PROSITE-ProRule" id="PRU00125"/>
    </source>
</evidence>
<evidence type="ECO:0000313" key="7">
    <source>
        <dbReference type="EMBL" id="KAK1786274.1"/>
    </source>
</evidence>
<gene>
    <name evidence="7" type="ORF">P4O66_017976</name>
</gene>
<keyword evidence="3 5" id="KW-0862">Zinc</keyword>
<evidence type="ECO:0000256" key="2">
    <source>
        <dbReference type="ARBA" id="ARBA00022737"/>
    </source>
</evidence>